<dbReference type="InterPro" id="IPR027417">
    <property type="entry name" value="P-loop_NTPase"/>
</dbReference>
<gene>
    <name evidence="10 14" type="primary">miaA</name>
    <name evidence="14" type="ORF">GCM10010136_25190</name>
</gene>
<evidence type="ECO:0000256" key="6">
    <source>
        <dbReference type="ARBA" id="ARBA00022741"/>
    </source>
</evidence>
<reference evidence="14" key="2">
    <citation type="submission" date="2020-09" db="EMBL/GenBank/DDBJ databases">
        <authorList>
            <person name="Sun Q."/>
            <person name="Kim S."/>
        </authorList>
    </citation>
    <scope>NUCLEOTIDE SEQUENCE</scope>
    <source>
        <strain evidence="14">KCTC 42097</strain>
    </source>
</reference>
<keyword evidence="15" id="KW-1185">Reference proteome</keyword>
<name>A0A8J3DR07_9HYPH</name>
<dbReference type="RefSeq" id="WP_244636741.1">
    <property type="nucleotide sequence ID" value="NZ_BMZO01000008.1"/>
</dbReference>
<protein>
    <recommendedName>
        <fullName evidence="10">tRNA dimethylallyltransferase</fullName>
        <ecNumber evidence="10">2.5.1.75</ecNumber>
    </recommendedName>
    <alternativeName>
        <fullName evidence="10">Dimethylallyl diphosphate:tRNA dimethylallyltransferase</fullName>
        <shortName evidence="10">DMAPP:tRNA dimethylallyltransferase</shortName>
        <shortName evidence="10">DMATase</shortName>
    </alternativeName>
    <alternativeName>
        <fullName evidence="10">Isopentenyl-diphosphate:tRNA isopentenyltransferase</fullName>
        <shortName evidence="10">IPP transferase</shortName>
        <shortName evidence="10">IPPT</shortName>
        <shortName evidence="10">IPTase</shortName>
    </alternativeName>
</protein>
<evidence type="ECO:0000256" key="8">
    <source>
        <dbReference type="ARBA" id="ARBA00022842"/>
    </source>
</evidence>
<comment type="similarity">
    <text evidence="3 10 13">Belongs to the IPP transferase family.</text>
</comment>
<comment type="subunit">
    <text evidence="10">Monomer.</text>
</comment>
<dbReference type="PANTHER" id="PTHR11088">
    <property type="entry name" value="TRNA DIMETHYLALLYLTRANSFERASE"/>
    <property type="match status" value="1"/>
</dbReference>
<evidence type="ECO:0000256" key="4">
    <source>
        <dbReference type="ARBA" id="ARBA00022679"/>
    </source>
</evidence>
<dbReference type="Gene3D" id="3.40.50.300">
    <property type="entry name" value="P-loop containing nucleotide triphosphate hydrolases"/>
    <property type="match status" value="1"/>
</dbReference>
<feature type="site" description="Interaction with substrate tRNA" evidence="10">
    <location>
        <position position="134"/>
    </location>
</feature>
<dbReference type="NCBIfam" id="TIGR00174">
    <property type="entry name" value="miaA"/>
    <property type="match status" value="1"/>
</dbReference>
<evidence type="ECO:0000256" key="2">
    <source>
        <dbReference type="ARBA" id="ARBA00003213"/>
    </source>
</evidence>
<dbReference type="AlphaFoldDB" id="A0A8J3DR07"/>
<comment type="function">
    <text evidence="2 10 12">Catalyzes the transfer of a dimethylallyl group onto the adenine at position 37 in tRNAs that read codons beginning with uridine, leading to the formation of N6-(dimethylallyl)adenosine (i(6)A).</text>
</comment>
<dbReference type="GO" id="GO:0005524">
    <property type="term" value="F:ATP binding"/>
    <property type="evidence" value="ECO:0007669"/>
    <property type="project" value="UniProtKB-UniRule"/>
</dbReference>
<keyword evidence="5 10" id="KW-0819">tRNA processing</keyword>
<evidence type="ECO:0000256" key="9">
    <source>
        <dbReference type="ARBA" id="ARBA00049563"/>
    </source>
</evidence>
<dbReference type="Pfam" id="PF01715">
    <property type="entry name" value="IPPT"/>
    <property type="match status" value="1"/>
</dbReference>
<evidence type="ECO:0000256" key="12">
    <source>
        <dbReference type="RuleBase" id="RU003784"/>
    </source>
</evidence>
<proteinExistence type="inferred from homology"/>
<dbReference type="InterPro" id="IPR039657">
    <property type="entry name" value="Dimethylallyltransferase"/>
</dbReference>
<feature type="region of interest" description="Interaction with substrate tRNA" evidence="10">
    <location>
        <begin position="170"/>
        <end position="174"/>
    </location>
</feature>
<feature type="binding site" evidence="10">
    <location>
        <begin position="21"/>
        <end position="28"/>
    </location>
    <ligand>
        <name>ATP</name>
        <dbReference type="ChEBI" id="CHEBI:30616"/>
    </ligand>
</feature>
<organism evidence="14 15">
    <name type="scientific">Limoniibacter endophyticus</name>
    <dbReference type="NCBI Taxonomy" id="1565040"/>
    <lineage>
        <taxon>Bacteria</taxon>
        <taxon>Pseudomonadati</taxon>
        <taxon>Pseudomonadota</taxon>
        <taxon>Alphaproteobacteria</taxon>
        <taxon>Hyphomicrobiales</taxon>
        <taxon>Bartonellaceae</taxon>
        <taxon>Limoniibacter</taxon>
    </lineage>
</organism>
<dbReference type="SUPFAM" id="SSF52540">
    <property type="entry name" value="P-loop containing nucleoside triphosphate hydrolases"/>
    <property type="match status" value="2"/>
</dbReference>
<evidence type="ECO:0000256" key="3">
    <source>
        <dbReference type="ARBA" id="ARBA00005842"/>
    </source>
</evidence>
<accession>A0A8J3DR07</accession>
<keyword evidence="7 10" id="KW-0067">ATP-binding</keyword>
<dbReference type="Gene3D" id="1.10.20.140">
    <property type="match status" value="1"/>
</dbReference>
<evidence type="ECO:0000256" key="1">
    <source>
        <dbReference type="ARBA" id="ARBA00001946"/>
    </source>
</evidence>
<keyword evidence="8 10" id="KW-0460">Magnesium</keyword>
<evidence type="ECO:0000256" key="13">
    <source>
        <dbReference type="RuleBase" id="RU003785"/>
    </source>
</evidence>
<dbReference type="EC" id="2.5.1.75" evidence="10"/>
<evidence type="ECO:0000256" key="5">
    <source>
        <dbReference type="ARBA" id="ARBA00022694"/>
    </source>
</evidence>
<dbReference type="Proteomes" id="UP000641137">
    <property type="component" value="Unassembled WGS sequence"/>
</dbReference>
<dbReference type="GO" id="GO:0052381">
    <property type="term" value="F:tRNA dimethylallyltransferase activity"/>
    <property type="evidence" value="ECO:0007669"/>
    <property type="project" value="UniProtKB-UniRule"/>
</dbReference>
<keyword evidence="6 10" id="KW-0547">Nucleotide-binding</keyword>
<keyword evidence="4 10" id="KW-0808">Transferase</keyword>
<sequence length="318" mass="35081">MTEPRQGAEVAPIKNAILIAGPTASGKSALALSLAQKCKGAIINTDSMQVYAILDALTARPPQDDLTKAPHHLYGHIDPATHYSTGAWLEDVRGLAASGALEDKRPIFVGGTGLYFKALLEGISPMPVVAADVREMWRAALRERGAQALHAELAERDSEMAIALKPSDGQRIVRALEVLDSTGISLRVWQKKNGEPLVETTTVTRIVLEPDREKLREWIGNRFVKMIEAGAMEEVRALAATKLDPAMPAMKAIGVRELMRADAGEITLSQASERATILTRQYAKRQMTWFRNQCDESWSRIRVEDQEDLRDFANILDM</sequence>
<dbReference type="PANTHER" id="PTHR11088:SF60">
    <property type="entry name" value="TRNA DIMETHYLALLYLTRANSFERASE"/>
    <property type="match status" value="1"/>
</dbReference>
<comment type="catalytic activity">
    <reaction evidence="9 10 11">
        <text>adenosine(37) in tRNA + dimethylallyl diphosphate = N(6)-dimethylallyladenosine(37) in tRNA + diphosphate</text>
        <dbReference type="Rhea" id="RHEA:26482"/>
        <dbReference type="Rhea" id="RHEA-COMP:10162"/>
        <dbReference type="Rhea" id="RHEA-COMP:10375"/>
        <dbReference type="ChEBI" id="CHEBI:33019"/>
        <dbReference type="ChEBI" id="CHEBI:57623"/>
        <dbReference type="ChEBI" id="CHEBI:74411"/>
        <dbReference type="ChEBI" id="CHEBI:74415"/>
        <dbReference type="EC" id="2.5.1.75"/>
    </reaction>
</comment>
<reference evidence="14" key="1">
    <citation type="journal article" date="2014" name="Int. J. Syst. Evol. Microbiol.">
        <title>Complete genome sequence of Corynebacterium casei LMG S-19264T (=DSM 44701T), isolated from a smear-ripened cheese.</title>
        <authorList>
            <consortium name="US DOE Joint Genome Institute (JGI-PGF)"/>
            <person name="Walter F."/>
            <person name="Albersmeier A."/>
            <person name="Kalinowski J."/>
            <person name="Ruckert C."/>
        </authorList>
    </citation>
    <scope>NUCLEOTIDE SEQUENCE</scope>
    <source>
        <strain evidence="14">KCTC 42097</strain>
    </source>
</reference>
<evidence type="ECO:0000256" key="7">
    <source>
        <dbReference type="ARBA" id="ARBA00022840"/>
    </source>
</evidence>
<feature type="site" description="Interaction with substrate tRNA" evidence="10">
    <location>
        <position position="112"/>
    </location>
</feature>
<evidence type="ECO:0000313" key="15">
    <source>
        <dbReference type="Proteomes" id="UP000641137"/>
    </source>
</evidence>
<evidence type="ECO:0000313" key="14">
    <source>
        <dbReference type="EMBL" id="GHC75386.1"/>
    </source>
</evidence>
<evidence type="ECO:0000256" key="10">
    <source>
        <dbReference type="HAMAP-Rule" id="MF_00185"/>
    </source>
</evidence>
<comment type="caution">
    <text evidence="10">Lacks conserved residue(s) required for the propagation of feature annotation.</text>
</comment>
<dbReference type="InterPro" id="IPR018022">
    <property type="entry name" value="IPT"/>
</dbReference>
<comment type="caution">
    <text evidence="14">The sequence shown here is derived from an EMBL/GenBank/DDBJ whole genome shotgun (WGS) entry which is preliminary data.</text>
</comment>
<dbReference type="HAMAP" id="MF_00185">
    <property type="entry name" value="IPP_trans"/>
    <property type="match status" value="1"/>
</dbReference>
<comment type="cofactor">
    <cofactor evidence="1 10">
        <name>Mg(2+)</name>
        <dbReference type="ChEBI" id="CHEBI:18420"/>
    </cofactor>
</comment>
<evidence type="ECO:0000256" key="11">
    <source>
        <dbReference type="RuleBase" id="RU003783"/>
    </source>
</evidence>
<dbReference type="GO" id="GO:0006400">
    <property type="term" value="P:tRNA modification"/>
    <property type="evidence" value="ECO:0007669"/>
    <property type="project" value="TreeGrafter"/>
</dbReference>
<feature type="binding site" evidence="10">
    <location>
        <begin position="23"/>
        <end position="28"/>
    </location>
    <ligand>
        <name>substrate</name>
    </ligand>
</feature>
<feature type="region of interest" description="Interaction with substrate tRNA" evidence="10">
    <location>
        <begin position="46"/>
        <end position="49"/>
    </location>
</feature>
<dbReference type="EMBL" id="BMZO01000008">
    <property type="protein sequence ID" value="GHC75386.1"/>
    <property type="molecule type" value="Genomic_DNA"/>
</dbReference>